<sequence length="1092" mass="127053">MPRYLLPKHKSLPQTTPGQWKELTITDFTTFVNEMEVSPDSKINVTSIPSPWARMLLFKEAIKSTNHLIHKEVMSNILDVLEIIFYYELMNINIEYKEIKIKNDEKNKFLKILYDLSPEEIKKDDIVSIGLLIASRDSNDKFVLAGTSPFSLLFTPMNLKHKEGNTVFPRYFRERPVPLKERPKDFQKWINSNFLTKLRKDGNYPDLVKALSDEEGICAESLKEPLTQEILLPCDFLLESSLGNLLEKINTKKISSSYLLKPRKENEIPPLVIDPSKSLYASEYYNGYNYLQDFKYEELKNSNRDFLPGENIKYPWILPQEDFFQPVLIKYKYRLNNNRLILGSYKDSSDMKYALPLTDTFFNYFNYDDVQDMLSIQEISDKTVRVTLKIPIQNGDYIEIKRDYFQDLTNSKENRIINYDDRDIDTPLPHIMIWPPLHPDNWKDSYYAFVYGKRYKDAINQEEMVPLEFKDQDFKDINYERSRKADKIEIFRLETLPTYIVISDIASNGKGLLILNHKSLTTIMNPEKSAKVGIDFGTSHTNIAITIDNSEPEVLKYSSGFLGKNLNDNDFITLIRFSEPELGREQIPNLIYNYLKQYFLPNSLSEIHNNQSVDMPLPSMILMEGDTDSYEALLNTSIAFSKDDVGLFNYDLDGMTIKKTYVQQTNLKWEPQLIKQQASKEYLRILLLLLKYELIKRGVDLKKVEYHWAFPKSFSETLISDYKKMWRELVGDVYKITDESKAALLYFDHKGILPRNTPDIAIIIDTGGGSSDISIWQDGQIHMLYSSLWAGKNLVGFEKDNKIYSIIYDAIINLPSTKRDIFQNIKGFQNQLNYILYSLDETTLSNLARSDSFYKIRFIILYFWSALLYEIGIQCRAIDMDNIKKINLFLAGNGSRFACWSSGAVDKMDEQEQEIYQKIIKETIPFKNEVEIHTSAAQDKKREVAIGLCRGNEELRAKEASKRQLIAEKVFIEANSDLSNMTIDEFNELILQNGHNIHLDQNNSEIVKFHNTFFEVLAKSNLYRDRLKNDRALSNLESIKNILIGDWGKFVGELRGVIEDNIKNYNSISSSVFTLEMQITINRLHRYLSENQ</sequence>
<keyword evidence="2" id="KW-1185">Reference proteome</keyword>
<dbReference type="EMBL" id="SMOG01000003">
    <property type="protein sequence ID" value="TDF73851.1"/>
    <property type="molecule type" value="Genomic_DNA"/>
</dbReference>
<reference evidence="1" key="1">
    <citation type="submission" date="2019-03" db="EMBL/GenBank/DDBJ databases">
        <title>Candidatus Syntrophosphaera thermopropionivorans: a novel player in syntrophic propionate oxidation during anaerobic digestion.</title>
        <authorList>
            <person name="Dyksma S."/>
        </authorList>
    </citation>
    <scope>NUCLEOTIDE SEQUENCE</scope>
    <source>
        <strain evidence="1">W5</strain>
    </source>
</reference>
<evidence type="ECO:0000313" key="1">
    <source>
        <dbReference type="EMBL" id="TDF73851.1"/>
    </source>
</evidence>
<accession>A0AC61QK55</accession>
<comment type="caution">
    <text evidence="1">The sequence shown here is derived from an EMBL/GenBank/DDBJ whole genome shotgun (WGS) entry which is preliminary data.</text>
</comment>
<protein>
    <submittedName>
        <fullName evidence="1">Uncharacterized protein</fullName>
    </submittedName>
</protein>
<evidence type="ECO:0000313" key="2">
    <source>
        <dbReference type="Proteomes" id="UP000294588"/>
    </source>
</evidence>
<name>A0AC61QK55_9BACT</name>
<proteinExistence type="predicted"/>
<dbReference type="Proteomes" id="UP000294588">
    <property type="component" value="Unassembled WGS sequence"/>
</dbReference>
<gene>
    <name evidence="1" type="ORF">E0946_02215</name>
</gene>
<organism evidence="1 2">
    <name type="scientific">Candidatus Syntrophosphaera thermopropionivorans</name>
    <dbReference type="NCBI Taxonomy" id="2593015"/>
    <lineage>
        <taxon>Bacteria</taxon>
        <taxon>Pseudomonadati</taxon>
        <taxon>Candidatus Cloacimonadota</taxon>
        <taxon>Candidatus Cloacimonadia</taxon>
        <taxon>Candidatus Cloacimonadales</taxon>
        <taxon>Candidatus Cloacimonadaceae</taxon>
        <taxon>Candidatus Syntrophosphaera</taxon>
    </lineage>
</organism>